<dbReference type="InterPro" id="IPR041679">
    <property type="entry name" value="DNA2/NAM7-like_C"/>
</dbReference>
<dbReference type="PANTHER" id="PTHR10887:SF365">
    <property type="entry name" value="HELICASE WITH ZINC FINGER DOMAIN-RELATED"/>
    <property type="match status" value="1"/>
</dbReference>
<evidence type="ECO:0000313" key="4">
    <source>
        <dbReference type="EnsemblMetazoa" id="XP_019848923.1"/>
    </source>
</evidence>
<dbReference type="InterPro" id="IPR027417">
    <property type="entry name" value="P-loop_NTPase"/>
</dbReference>
<reference evidence="4" key="2">
    <citation type="submission" date="2024-06" db="UniProtKB">
        <authorList>
            <consortium name="EnsemblMetazoa"/>
        </authorList>
    </citation>
    <scope>IDENTIFICATION</scope>
</reference>
<dbReference type="KEGG" id="aqu:109580328"/>
<evidence type="ECO:0000256" key="1">
    <source>
        <dbReference type="SAM" id="MobiDB-lite"/>
    </source>
</evidence>
<sequence>MLKYLHPAFSRMSQVKIIRITRKDSYNFSHNVMNKTLFDFRRDIVIGRHINDRILVIMTTYMSSLPVAKILNKVRFTHILLDEAAQVREPEAIAPLSLGDAATKVIIAGDTKQVGPSVLVLGEKSKEYGLAQSLLERLEKKYQEFAGKQQDFKYLKYLATNYRCCPEIVKFLSSTIYKYPIACAPEAYLNKQYPKIRYPLVFYWCNCNDTSSQDLKGLMEFVADAVVRQAQHYFSFWPHEWDHVKMRDVCIISPFRTQLNIIESKLKNVGLGKLTLLPSYLIQGHEFQAVFLTTFEPLESDGTSSNPTKSLTNPQIFNTAVSRSKSFVVAIGDPFSLLKAEKQFPECCWKHYLSICLDNDTIFFPESCKPNQRDRFKKKLSAELALPEKAKSAEYASHSHETSPFLHSKTH</sequence>
<organism evidence="4 5">
    <name type="scientific">Amphimedon queenslandica</name>
    <name type="common">Sponge</name>
    <dbReference type="NCBI Taxonomy" id="400682"/>
    <lineage>
        <taxon>Eukaryota</taxon>
        <taxon>Metazoa</taxon>
        <taxon>Porifera</taxon>
        <taxon>Demospongiae</taxon>
        <taxon>Heteroscleromorpha</taxon>
        <taxon>Haplosclerida</taxon>
        <taxon>Niphatidae</taxon>
        <taxon>Amphimedon</taxon>
    </lineage>
</organism>
<dbReference type="PANTHER" id="PTHR10887">
    <property type="entry name" value="DNA2/NAM7 HELICASE FAMILY"/>
    <property type="match status" value="1"/>
</dbReference>
<evidence type="ECO:0000313" key="5">
    <source>
        <dbReference type="Proteomes" id="UP000007879"/>
    </source>
</evidence>
<feature type="region of interest" description="Disordered" evidence="1">
    <location>
        <begin position="389"/>
        <end position="411"/>
    </location>
</feature>
<reference evidence="5" key="1">
    <citation type="journal article" date="2010" name="Nature">
        <title>The Amphimedon queenslandica genome and the evolution of animal complexity.</title>
        <authorList>
            <person name="Srivastava M."/>
            <person name="Simakov O."/>
            <person name="Chapman J."/>
            <person name="Fahey B."/>
            <person name="Gauthier M.E."/>
            <person name="Mitros T."/>
            <person name="Richards G.S."/>
            <person name="Conaco C."/>
            <person name="Dacre M."/>
            <person name="Hellsten U."/>
            <person name="Larroux C."/>
            <person name="Putnam N.H."/>
            <person name="Stanke M."/>
            <person name="Adamska M."/>
            <person name="Darling A."/>
            <person name="Degnan S.M."/>
            <person name="Oakley T.H."/>
            <person name="Plachetzki D.C."/>
            <person name="Zhai Y."/>
            <person name="Adamski M."/>
            <person name="Calcino A."/>
            <person name="Cummins S.F."/>
            <person name="Goodstein D.M."/>
            <person name="Harris C."/>
            <person name="Jackson D.J."/>
            <person name="Leys S.P."/>
            <person name="Shu S."/>
            <person name="Woodcroft B.J."/>
            <person name="Vervoort M."/>
            <person name="Kosik K.S."/>
            <person name="Manning G."/>
            <person name="Degnan B.M."/>
            <person name="Rokhsar D.S."/>
        </authorList>
    </citation>
    <scope>NUCLEOTIDE SEQUENCE [LARGE SCALE GENOMIC DNA]</scope>
</reference>
<name>A0AAN0IWV7_AMPQE</name>
<dbReference type="GO" id="GO:0004386">
    <property type="term" value="F:helicase activity"/>
    <property type="evidence" value="ECO:0007669"/>
    <property type="project" value="InterPro"/>
</dbReference>
<evidence type="ECO:0000259" key="2">
    <source>
        <dbReference type="Pfam" id="PF13086"/>
    </source>
</evidence>
<feature type="domain" description="DNA2/NAM7 helicase helicase" evidence="2">
    <location>
        <begin position="35"/>
        <end position="118"/>
    </location>
</feature>
<dbReference type="Proteomes" id="UP000007879">
    <property type="component" value="Unassembled WGS sequence"/>
</dbReference>
<dbReference type="GO" id="GO:0043186">
    <property type="term" value="C:P granule"/>
    <property type="evidence" value="ECO:0007669"/>
    <property type="project" value="TreeGrafter"/>
</dbReference>
<dbReference type="Pfam" id="PF13087">
    <property type="entry name" value="AAA_12"/>
    <property type="match status" value="1"/>
</dbReference>
<dbReference type="GeneID" id="109580328"/>
<dbReference type="Pfam" id="PF13086">
    <property type="entry name" value="AAA_11"/>
    <property type="match status" value="1"/>
</dbReference>
<dbReference type="AlphaFoldDB" id="A0AAN0IWV7"/>
<protein>
    <recommendedName>
        <fullName evidence="6">RNA helicase</fullName>
    </recommendedName>
</protein>
<evidence type="ECO:0008006" key="6">
    <source>
        <dbReference type="Google" id="ProtNLM"/>
    </source>
</evidence>
<proteinExistence type="predicted"/>
<dbReference type="GO" id="GO:0035194">
    <property type="term" value="P:regulatory ncRNA-mediated post-transcriptional gene silencing"/>
    <property type="evidence" value="ECO:0007669"/>
    <property type="project" value="TreeGrafter"/>
</dbReference>
<dbReference type="GO" id="GO:0005829">
    <property type="term" value="C:cytosol"/>
    <property type="evidence" value="ECO:0007669"/>
    <property type="project" value="TreeGrafter"/>
</dbReference>
<dbReference type="Gene3D" id="3.40.50.300">
    <property type="entry name" value="P-loop containing nucleotide triphosphate hydrolases"/>
    <property type="match status" value="2"/>
</dbReference>
<feature type="domain" description="DNA2/NAM7 helicase-like C-terminal" evidence="3">
    <location>
        <begin position="130"/>
        <end position="333"/>
    </location>
</feature>
<evidence type="ECO:0000259" key="3">
    <source>
        <dbReference type="Pfam" id="PF13087"/>
    </source>
</evidence>
<dbReference type="InterPro" id="IPR041677">
    <property type="entry name" value="DNA2/NAM7_AAA_11"/>
</dbReference>
<dbReference type="InterPro" id="IPR045055">
    <property type="entry name" value="DNA2/NAM7-like"/>
</dbReference>
<dbReference type="SUPFAM" id="SSF52540">
    <property type="entry name" value="P-loop containing nucleoside triphosphate hydrolases"/>
    <property type="match status" value="1"/>
</dbReference>
<dbReference type="EnsemblMetazoa" id="XM_019993364.1">
    <property type="protein sequence ID" value="XP_019848923.1"/>
    <property type="gene ID" value="LOC109580328"/>
</dbReference>
<feature type="compositionally biased region" description="Basic and acidic residues" evidence="1">
    <location>
        <begin position="389"/>
        <end position="401"/>
    </location>
</feature>
<keyword evidence="5" id="KW-1185">Reference proteome</keyword>
<dbReference type="RefSeq" id="XP_019848923.1">
    <property type="nucleotide sequence ID" value="XM_019993364.1"/>
</dbReference>
<accession>A0AAN0IWV7</accession>